<proteinExistence type="predicted"/>
<evidence type="ECO:0008006" key="4">
    <source>
        <dbReference type="Google" id="ProtNLM"/>
    </source>
</evidence>
<reference evidence="2" key="1">
    <citation type="submission" date="2022-01" db="EMBL/GenBank/DDBJ databases">
        <authorList>
            <person name="King R."/>
        </authorList>
    </citation>
    <scope>NUCLEOTIDE SEQUENCE</scope>
</reference>
<dbReference type="AlphaFoldDB" id="A0A9P0GJE3"/>
<dbReference type="EMBL" id="OV651821">
    <property type="protein sequence ID" value="CAH1115744.1"/>
    <property type="molecule type" value="Genomic_DNA"/>
</dbReference>
<gene>
    <name evidence="2" type="ORF">PSYICH_LOCUS15285</name>
</gene>
<dbReference type="InterPro" id="IPR016024">
    <property type="entry name" value="ARM-type_fold"/>
</dbReference>
<sequence length="805" mass="92024">METSNNGSIVSQPSTCLKMREIVEIINEYKKSRTESSALLINKFLQAYSVTIDVSVFEPDTNLGAQFYVSLYELLFTNVDPQSKMAWNCVDVLCNACRNSSAKQALIDTYQFVPILSRMLGDQLDNLNKKKLLILLQDLTCGIKITWQVSHLPHLFKTLTKWIEDKDQDIVCLSLSVIVNICFKNICAVYTLSRIVDIKKFLRFCLALQGPLVGIHVCKLMIILNHLYDDIPRKSLLNLVTPTFDSIHESLTKNDPVMLRSTVDFFSDMIKNENIGIFKEYSHYIENVNDLIQLINSRKTLDPDATPLPPYDLECMTHILKFIYTLELYKLADLSPMYQKILKFTLEWIAPEKTSYQANILLTTITQNLSETDDNKKLLNLLASKLPTFLSILESASTPVNMDDCKRLASLLQLLRMMLKSSSISESVLNALKQELLMSIFSPVLYEDLNTVNFPRLKVNEDNTTTTSYVDAYIYAVGLVYEVAQYDARWLEMLSVLMDSKNIQTLLALALSGSNCKVKQLVLELSKNSRFPIEKVAASMEVQQNMFISNTNHICNQSNAQTSFNPPIYPVLGYSQIEMFDDVLKSLKRSVQEQNITNESFGQVMELYEYKMASMSHAELSAANALKASNDRCINLEHRLAQLSAEHNKFGQVIQHYEKKLEKGEKAMTNLKTYFMDDSKKYETEIAKRDKLISEIEKRLEDYKTELSQITDQKHSLEEQLTKCENLIKKLEETGNKVEKKLETREQQLKNANLHIDGLNVQIKDLRKMLDQKESKLAELTKNYLATKEILGTITKMAASQNNMA</sequence>
<protein>
    <recommendedName>
        <fullName evidence="4">Protein CIP2A</fullName>
    </recommendedName>
</protein>
<evidence type="ECO:0000256" key="1">
    <source>
        <dbReference type="SAM" id="Coils"/>
    </source>
</evidence>
<organism evidence="2 3">
    <name type="scientific">Psylliodes chrysocephalus</name>
    <dbReference type="NCBI Taxonomy" id="3402493"/>
    <lineage>
        <taxon>Eukaryota</taxon>
        <taxon>Metazoa</taxon>
        <taxon>Ecdysozoa</taxon>
        <taxon>Arthropoda</taxon>
        <taxon>Hexapoda</taxon>
        <taxon>Insecta</taxon>
        <taxon>Pterygota</taxon>
        <taxon>Neoptera</taxon>
        <taxon>Endopterygota</taxon>
        <taxon>Coleoptera</taxon>
        <taxon>Polyphaga</taxon>
        <taxon>Cucujiformia</taxon>
        <taxon>Chrysomeloidea</taxon>
        <taxon>Chrysomelidae</taxon>
        <taxon>Galerucinae</taxon>
        <taxon>Alticini</taxon>
        <taxon>Psylliodes</taxon>
    </lineage>
</organism>
<name>A0A9P0GJE3_9CUCU</name>
<dbReference type="Gene3D" id="1.10.287.1490">
    <property type="match status" value="1"/>
</dbReference>
<dbReference type="PANTHER" id="PTHR23161:SF2">
    <property type="entry name" value="PROTEIN CIP2A"/>
    <property type="match status" value="1"/>
</dbReference>
<dbReference type="InterPro" id="IPR042510">
    <property type="entry name" value="CIP2A"/>
</dbReference>
<dbReference type="InterPro" id="IPR011989">
    <property type="entry name" value="ARM-like"/>
</dbReference>
<dbReference type="OrthoDB" id="73401at2759"/>
<keyword evidence="1" id="KW-0175">Coiled coil</keyword>
<dbReference type="SUPFAM" id="SSF48371">
    <property type="entry name" value="ARM repeat"/>
    <property type="match status" value="1"/>
</dbReference>
<evidence type="ECO:0000313" key="2">
    <source>
        <dbReference type="EMBL" id="CAH1115744.1"/>
    </source>
</evidence>
<keyword evidence="3" id="KW-1185">Reference proteome</keyword>
<dbReference type="SUPFAM" id="SSF57997">
    <property type="entry name" value="Tropomyosin"/>
    <property type="match status" value="1"/>
</dbReference>
<feature type="coiled-coil region" evidence="1">
    <location>
        <begin position="686"/>
        <end position="790"/>
    </location>
</feature>
<dbReference type="Proteomes" id="UP001153636">
    <property type="component" value="Chromosome 9"/>
</dbReference>
<evidence type="ECO:0000313" key="3">
    <source>
        <dbReference type="Proteomes" id="UP001153636"/>
    </source>
</evidence>
<dbReference type="Gene3D" id="1.25.10.10">
    <property type="entry name" value="Leucine-rich Repeat Variant"/>
    <property type="match status" value="1"/>
</dbReference>
<dbReference type="PANTHER" id="PTHR23161">
    <property type="entry name" value="PROTEIN CIP2A"/>
    <property type="match status" value="1"/>
</dbReference>
<accession>A0A9P0GJE3</accession>